<dbReference type="InterPro" id="IPR036388">
    <property type="entry name" value="WH-like_DNA-bd_sf"/>
</dbReference>
<evidence type="ECO:0000313" key="6">
    <source>
        <dbReference type="Proteomes" id="UP000618445"/>
    </source>
</evidence>
<dbReference type="Proteomes" id="UP000618445">
    <property type="component" value="Unassembled WGS sequence"/>
</dbReference>
<dbReference type="InterPro" id="IPR036390">
    <property type="entry name" value="WH_DNA-bd_sf"/>
</dbReference>
<dbReference type="EMBL" id="JACJQY010000033">
    <property type="protein sequence ID" value="MBD2318699.1"/>
    <property type="molecule type" value="Genomic_DNA"/>
</dbReference>
<proteinExistence type="predicted"/>
<feature type="domain" description="HTH marR-type" evidence="4">
    <location>
        <begin position="24"/>
        <end position="160"/>
    </location>
</feature>
<dbReference type="PRINTS" id="PR00598">
    <property type="entry name" value="HTHMARR"/>
</dbReference>
<keyword evidence="3" id="KW-0804">Transcription</keyword>
<organism evidence="5 6">
    <name type="scientific">Phormidium tenue FACHB-1050</name>
    <dbReference type="NCBI Taxonomy" id="2692857"/>
    <lineage>
        <taxon>Bacteria</taxon>
        <taxon>Bacillati</taxon>
        <taxon>Cyanobacteriota</taxon>
        <taxon>Cyanophyceae</taxon>
        <taxon>Oscillatoriophycideae</taxon>
        <taxon>Oscillatoriales</taxon>
        <taxon>Oscillatoriaceae</taxon>
        <taxon>Phormidium</taxon>
    </lineage>
</organism>
<accession>A0ABR8CDA1</accession>
<comment type="caution">
    <text evidence="5">The sequence shown here is derived from an EMBL/GenBank/DDBJ whole genome shotgun (WGS) entry which is preliminary data.</text>
</comment>
<evidence type="ECO:0000313" key="5">
    <source>
        <dbReference type="EMBL" id="MBD2318699.1"/>
    </source>
</evidence>
<keyword evidence="6" id="KW-1185">Reference proteome</keyword>
<dbReference type="PANTHER" id="PTHR42756:SF1">
    <property type="entry name" value="TRANSCRIPTIONAL REPRESSOR OF EMRAB OPERON"/>
    <property type="match status" value="1"/>
</dbReference>
<evidence type="ECO:0000259" key="4">
    <source>
        <dbReference type="PROSITE" id="PS50995"/>
    </source>
</evidence>
<protein>
    <submittedName>
        <fullName evidence="5">MarR family transcriptional regulator</fullName>
    </submittedName>
</protein>
<evidence type="ECO:0000256" key="2">
    <source>
        <dbReference type="ARBA" id="ARBA00023125"/>
    </source>
</evidence>
<gene>
    <name evidence="5" type="ORF">H6G05_17830</name>
</gene>
<evidence type="ECO:0000256" key="3">
    <source>
        <dbReference type="ARBA" id="ARBA00023163"/>
    </source>
</evidence>
<dbReference type="PANTHER" id="PTHR42756">
    <property type="entry name" value="TRANSCRIPTIONAL REGULATOR, MARR"/>
    <property type="match status" value="1"/>
</dbReference>
<dbReference type="PROSITE" id="PS50995">
    <property type="entry name" value="HTH_MARR_2"/>
    <property type="match status" value="1"/>
</dbReference>
<sequence>MEQDKIDFICEQWRQESPPLDTSPLGIVGRVLRIARLLEKHREMVLAEYGLSVWSFDVVTTLRRQGKPYQLKPTDLYSLLMLSSGATTNRIDRLEQDGIVIRLRDPSDRRSVIVQLTSKGVQLADLVIPKLLKSEQDLLSQFANPDERESFIKMLRQLLISLDNNLE</sequence>
<reference evidence="5 6" key="1">
    <citation type="journal article" date="2020" name="ISME J.">
        <title>Comparative genomics reveals insights into cyanobacterial evolution and habitat adaptation.</title>
        <authorList>
            <person name="Chen M.Y."/>
            <person name="Teng W.K."/>
            <person name="Zhao L."/>
            <person name="Hu C.X."/>
            <person name="Zhou Y.K."/>
            <person name="Han B.P."/>
            <person name="Song L.R."/>
            <person name="Shu W.S."/>
        </authorList>
    </citation>
    <scope>NUCLEOTIDE SEQUENCE [LARGE SCALE GENOMIC DNA]</scope>
    <source>
        <strain evidence="5 6">FACHB-1050</strain>
    </source>
</reference>
<dbReference type="Gene3D" id="1.10.10.10">
    <property type="entry name" value="Winged helix-like DNA-binding domain superfamily/Winged helix DNA-binding domain"/>
    <property type="match status" value="1"/>
</dbReference>
<dbReference type="SMART" id="SM00347">
    <property type="entry name" value="HTH_MARR"/>
    <property type="match status" value="1"/>
</dbReference>
<dbReference type="Pfam" id="PF01047">
    <property type="entry name" value="MarR"/>
    <property type="match status" value="1"/>
</dbReference>
<keyword evidence="2" id="KW-0238">DNA-binding</keyword>
<dbReference type="SUPFAM" id="SSF46785">
    <property type="entry name" value="Winged helix' DNA-binding domain"/>
    <property type="match status" value="1"/>
</dbReference>
<name>A0ABR8CDA1_9CYAN</name>
<keyword evidence="1" id="KW-0805">Transcription regulation</keyword>
<dbReference type="InterPro" id="IPR000835">
    <property type="entry name" value="HTH_MarR-typ"/>
</dbReference>
<evidence type="ECO:0000256" key="1">
    <source>
        <dbReference type="ARBA" id="ARBA00023015"/>
    </source>
</evidence>
<dbReference type="RefSeq" id="WP_190579938.1">
    <property type="nucleotide sequence ID" value="NZ_CAWPQU010000027.1"/>
</dbReference>